<reference evidence="1" key="1">
    <citation type="submission" date="2019-02" db="EMBL/GenBank/DDBJ databases">
        <authorList>
            <person name="Gruber-Vodicka R. H."/>
            <person name="Seah K. B. B."/>
        </authorList>
    </citation>
    <scope>NUCLEOTIDE SEQUENCE</scope>
    <source>
        <strain evidence="1">BECK_DK47</strain>
    </source>
</reference>
<name>A0A450ST70_9GAMM</name>
<proteinExistence type="predicted"/>
<dbReference type="AlphaFoldDB" id="A0A450ST70"/>
<organism evidence="1">
    <name type="scientific">Candidatus Kentrum sp. DK</name>
    <dbReference type="NCBI Taxonomy" id="2126562"/>
    <lineage>
        <taxon>Bacteria</taxon>
        <taxon>Pseudomonadati</taxon>
        <taxon>Pseudomonadota</taxon>
        <taxon>Gammaproteobacteria</taxon>
        <taxon>Candidatus Kentrum</taxon>
    </lineage>
</organism>
<gene>
    <name evidence="1" type="ORF">BECKDK2373B_GA0170837_106310</name>
</gene>
<accession>A0A450ST70</accession>
<evidence type="ECO:0000313" key="1">
    <source>
        <dbReference type="EMBL" id="VFJ57102.1"/>
    </source>
</evidence>
<sequence length="80" mass="9126">MTQAVSNETARSNLSYFRPGAFSGQEWEAAIPPSRPRTEQEERELTKQLKEAIRACQLSAKRNGIDKFTDEEFDDLVYGD</sequence>
<dbReference type="EMBL" id="CAADEX010000063">
    <property type="protein sequence ID" value="VFJ57102.1"/>
    <property type="molecule type" value="Genomic_DNA"/>
</dbReference>
<protein>
    <submittedName>
        <fullName evidence="1">Uncharacterized protein</fullName>
    </submittedName>
</protein>